<gene>
    <name evidence="1" type="ORF">BpHYR1_040676</name>
</gene>
<feature type="non-terminal residue" evidence="1">
    <location>
        <position position="1"/>
    </location>
</feature>
<protein>
    <submittedName>
        <fullName evidence="1">Uncharacterized protein</fullName>
    </submittedName>
</protein>
<organism evidence="1 2">
    <name type="scientific">Brachionus plicatilis</name>
    <name type="common">Marine rotifer</name>
    <name type="synonym">Brachionus muelleri</name>
    <dbReference type="NCBI Taxonomy" id="10195"/>
    <lineage>
        <taxon>Eukaryota</taxon>
        <taxon>Metazoa</taxon>
        <taxon>Spiralia</taxon>
        <taxon>Gnathifera</taxon>
        <taxon>Rotifera</taxon>
        <taxon>Eurotatoria</taxon>
        <taxon>Monogononta</taxon>
        <taxon>Pseudotrocha</taxon>
        <taxon>Ploima</taxon>
        <taxon>Brachionidae</taxon>
        <taxon>Brachionus</taxon>
    </lineage>
</organism>
<reference evidence="1 2" key="1">
    <citation type="journal article" date="2018" name="Sci. Rep.">
        <title>Genomic signatures of local adaptation to the degree of environmental predictability in rotifers.</title>
        <authorList>
            <person name="Franch-Gras L."/>
            <person name="Hahn C."/>
            <person name="Garcia-Roger E.M."/>
            <person name="Carmona M.J."/>
            <person name="Serra M."/>
            <person name="Gomez A."/>
        </authorList>
    </citation>
    <scope>NUCLEOTIDE SEQUENCE [LARGE SCALE GENOMIC DNA]</scope>
    <source>
        <strain evidence="1">HYR1</strain>
    </source>
</reference>
<proteinExistence type="predicted"/>
<sequence length="71" mass="8144">GEALTDQDIIEIVQKNNQKCGDEVEVIDQEPVSVNFNECDLELLSKIKKRLSDLRLSSLNQTFISSFFRKN</sequence>
<comment type="caution">
    <text evidence="1">The sequence shown here is derived from an EMBL/GenBank/DDBJ whole genome shotgun (WGS) entry which is preliminary data.</text>
</comment>
<name>A0A3M7PPW2_BRAPC</name>
<dbReference type="AlphaFoldDB" id="A0A3M7PPW2"/>
<evidence type="ECO:0000313" key="1">
    <source>
        <dbReference type="EMBL" id="RNA01090.1"/>
    </source>
</evidence>
<dbReference type="EMBL" id="REGN01009477">
    <property type="protein sequence ID" value="RNA01090.1"/>
    <property type="molecule type" value="Genomic_DNA"/>
</dbReference>
<dbReference type="Proteomes" id="UP000276133">
    <property type="component" value="Unassembled WGS sequence"/>
</dbReference>
<accession>A0A3M7PPW2</accession>
<evidence type="ECO:0000313" key="2">
    <source>
        <dbReference type="Proteomes" id="UP000276133"/>
    </source>
</evidence>
<keyword evidence="2" id="KW-1185">Reference proteome</keyword>